<dbReference type="CDD" id="cd09895">
    <property type="entry name" value="NGN_SP_UpxY"/>
    <property type="match status" value="1"/>
</dbReference>
<comment type="caution">
    <text evidence="5">The sequence shown here is derived from an EMBL/GenBank/DDBJ whole genome shotgun (WGS) entry which is preliminary data.</text>
</comment>
<protein>
    <submittedName>
        <fullName evidence="5">Antitermination protein NusG</fullName>
    </submittedName>
</protein>
<dbReference type="Proteomes" id="UP000192276">
    <property type="component" value="Unassembled WGS sequence"/>
</dbReference>
<dbReference type="InterPro" id="IPR043425">
    <property type="entry name" value="NusG-like"/>
</dbReference>
<dbReference type="AlphaFoldDB" id="A0A1V9F0A6"/>
<reference evidence="6" key="1">
    <citation type="submission" date="2016-04" db="EMBL/GenBank/DDBJ databases">
        <authorList>
            <person name="Chen L."/>
            <person name="Zhuang W."/>
            <person name="Wang G."/>
        </authorList>
    </citation>
    <scope>NUCLEOTIDE SEQUENCE [LARGE SCALE GENOMIC DNA]</scope>
    <source>
        <strain evidence="6">208</strain>
    </source>
</reference>
<dbReference type="NCBIfam" id="NF033644">
    <property type="entry name" value="antiterm_UpxY"/>
    <property type="match status" value="1"/>
</dbReference>
<keyword evidence="3" id="KW-0804">Transcription</keyword>
<keyword evidence="6" id="KW-1185">Reference proteome</keyword>
<dbReference type="Gene3D" id="3.30.70.940">
    <property type="entry name" value="NusG, N-terminal domain"/>
    <property type="match status" value="1"/>
</dbReference>
<dbReference type="GO" id="GO:0031564">
    <property type="term" value="P:transcription antitermination"/>
    <property type="evidence" value="ECO:0007669"/>
    <property type="project" value="UniProtKB-KW"/>
</dbReference>
<dbReference type="SUPFAM" id="SSF50104">
    <property type="entry name" value="Translation proteins SH3-like domain"/>
    <property type="match status" value="1"/>
</dbReference>
<evidence type="ECO:0000259" key="4">
    <source>
        <dbReference type="Pfam" id="PF02357"/>
    </source>
</evidence>
<gene>
    <name evidence="5" type="ORF">A4R26_29460</name>
</gene>
<keyword evidence="1" id="KW-0889">Transcription antitermination</keyword>
<feature type="domain" description="NusG-like N-terminal" evidence="4">
    <location>
        <begin position="17"/>
        <end position="109"/>
    </location>
</feature>
<dbReference type="PANTHER" id="PTHR30265:SF4">
    <property type="entry name" value="KOW MOTIF FAMILY PROTEIN, EXPRESSED"/>
    <property type="match status" value="1"/>
</dbReference>
<evidence type="ECO:0000256" key="2">
    <source>
        <dbReference type="ARBA" id="ARBA00023015"/>
    </source>
</evidence>
<dbReference type="OrthoDB" id="9796143at2"/>
<organism evidence="5 6">
    <name type="scientific">Niastella populi</name>
    <dbReference type="NCBI Taxonomy" id="550983"/>
    <lineage>
        <taxon>Bacteria</taxon>
        <taxon>Pseudomonadati</taxon>
        <taxon>Bacteroidota</taxon>
        <taxon>Chitinophagia</taxon>
        <taxon>Chitinophagales</taxon>
        <taxon>Chitinophagaceae</taxon>
        <taxon>Niastella</taxon>
    </lineage>
</organism>
<dbReference type="InterPro" id="IPR036735">
    <property type="entry name" value="NGN_dom_sf"/>
</dbReference>
<dbReference type="STRING" id="550983.A4R26_29460"/>
<name>A0A1V9F0A6_9BACT</name>
<dbReference type="EMBL" id="LWBP01000217">
    <property type="protein sequence ID" value="OQP51706.1"/>
    <property type="molecule type" value="Genomic_DNA"/>
</dbReference>
<dbReference type="InterPro" id="IPR008991">
    <property type="entry name" value="Translation_prot_SH3-like_sf"/>
</dbReference>
<sequence>MLGEAFSQSNTDPKLVKKWYALYTHAKWEKKVASIFTRKNIENYCPLNKVLRQWSDRKKIVYEPLFTCYVFARITDKERISVLQTDGVLNYVSWQGKPAVIRDTEIEVIKKFLLEYSNVKLERLDIDVNDIVRVKCGLFMEQEGTVMEVLGKTVRISLPSLGYYMTAEIPKSHLEVVNNNARDAC</sequence>
<dbReference type="RefSeq" id="WP_081169911.1">
    <property type="nucleotide sequence ID" value="NZ_LWBP01000217.1"/>
</dbReference>
<dbReference type="InterPro" id="IPR006645">
    <property type="entry name" value="NGN-like_dom"/>
</dbReference>
<dbReference type="Pfam" id="PF02357">
    <property type="entry name" value="NusG"/>
    <property type="match status" value="1"/>
</dbReference>
<evidence type="ECO:0000313" key="6">
    <source>
        <dbReference type="Proteomes" id="UP000192276"/>
    </source>
</evidence>
<proteinExistence type="predicted"/>
<accession>A0A1V9F0A6</accession>
<dbReference type="PANTHER" id="PTHR30265">
    <property type="entry name" value="RHO-INTERACTING TRANSCRIPTION TERMINATION FACTOR NUSG"/>
    <property type="match status" value="1"/>
</dbReference>
<dbReference type="GO" id="GO:0006354">
    <property type="term" value="P:DNA-templated transcription elongation"/>
    <property type="evidence" value="ECO:0007669"/>
    <property type="project" value="InterPro"/>
</dbReference>
<evidence type="ECO:0000313" key="5">
    <source>
        <dbReference type="EMBL" id="OQP51706.1"/>
    </source>
</evidence>
<evidence type="ECO:0000256" key="3">
    <source>
        <dbReference type="ARBA" id="ARBA00023163"/>
    </source>
</evidence>
<keyword evidence="2" id="KW-0805">Transcription regulation</keyword>
<evidence type="ECO:0000256" key="1">
    <source>
        <dbReference type="ARBA" id="ARBA00022814"/>
    </source>
</evidence>
<dbReference type="SUPFAM" id="SSF82679">
    <property type="entry name" value="N-utilization substance G protein NusG, N-terminal domain"/>
    <property type="match status" value="1"/>
</dbReference>